<gene>
    <name evidence="2" type="ORF">YALI1_E40640g</name>
</gene>
<dbReference type="CDD" id="cd04301">
    <property type="entry name" value="NAT_SF"/>
    <property type="match status" value="1"/>
</dbReference>
<dbReference type="RefSeq" id="XP_504764.3">
    <property type="nucleotide sequence ID" value="XM_504764.3"/>
</dbReference>
<dbReference type="GO" id="GO:0016747">
    <property type="term" value="F:acyltransferase activity, transferring groups other than amino-acyl groups"/>
    <property type="evidence" value="ECO:0007669"/>
    <property type="project" value="InterPro"/>
</dbReference>
<proteinExistence type="predicted"/>
<dbReference type="SUPFAM" id="SSF55729">
    <property type="entry name" value="Acyl-CoA N-acyltransferases (Nat)"/>
    <property type="match status" value="1"/>
</dbReference>
<evidence type="ECO:0000313" key="3">
    <source>
        <dbReference type="Proteomes" id="UP000182444"/>
    </source>
</evidence>
<dbReference type="VEuPathDB" id="FungiDB:YALI1_E40640g"/>
<dbReference type="VEuPathDB" id="FungiDB:YALI0_E34243g"/>
<dbReference type="AlphaFoldDB" id="A0A1H6PYN6"/>
<dbReference type="Proteomes" id="UP000182444">
    <property type="component" value="Chromosome 1E"/>
</dbReference>
<dbReference type="EMBL" id="CP017557">
    <property type="protein sequence ID" value="AOW06376.1"/>
    <property type="molecule type" value="Genomic_DNA"/>
</dbReference>
<reference evidence="2 3" key="1">
    <citation type="journal article" date="2016" name="PLoS ONE">
        <title>Sequence Assembly of Yarrowia lipolytica Strain W29/CLIB89 Shows Transposable Element Diversity.</title>
        <authorList>
            <person name="Magnan C."/>
            <person name="Yu J."/>
            <person name="Chang I."/>
            <person name="Jahn E."/>
            <person name="Kanomata Y."/>
            <person name="Wu J."/>
            <person name="Zeller M."/>
            <person name="Oakes M."/>
            <person name="Baldi P."/>
            <person name="Sandmeyer S."/>
        </authorList>
    </citation>
    <scope>NUCLEOTIDE SEQUENCE [LARGE SCALE GENOMIC DNA]</scope>
    <source>
        <strain evidence="3">CLIB89(W29)</strain>
    </source>
</reference>
<dbReference type="InterPro" id="IPR000182">
    <property type="entry name" value="GNAT_dom"/>
</dbReference>
<dbReference type="KEGG" id="yli:2912905"/>
<evidence type="ECO:0000259" key="1">
    <source>
        <dbReference type="PROSITE" id="PS51186"/>
    </source>
</evidence>
<protein>
    <recommendedName>
        <fullName evidence="1">N-acetyltransferase domain-containing protein</fullName>
    </recommendedName>
</protein>
<dbReference type="GeneID" id="2912905"/>
<dbReference type="PROSITE" id="PS51186">
    <property type="entry name" value="GNAT"/>
    <property type="match status" value="1"/>
</dbReference>
<dbReference type="InterPro" id="IPR016181">
    <property type="entry name" value="Acyl_CoA_acyltransferase"/>
</dbReference>
<organism evidence="2 3">
    <name type="scientific">Yarrowia lipolytica</name>
    <name type="common">Candida lipolytica</name>
    <dbReference type="NCBI Taxonomy" id="4952"/>
    <lineage>
        <taxon>Eukaryota</taxon>
        <taxon>Fungi</taxon>
        <taxon>Dikarya</taxon>
        <taxon>Ascomycota</taxon>
        <taxon>Saccharomycotina</taxon>
        <taxon>Dipodascomycetes</taxon>
        <taxon>Dipodascales</taxon>
        <taxon>Dipodascales incertae sedis</taxon>
        <taxon>Yarrowia</taxon>
    </lineage>
</organism>
<sequence length="287" mass="33180">MRALPTYLYPPLSTYAIFQTSPKNLTQPHLLHLILTMSIRKLTVEDFEPAVKCITACFESDEVDRYLSHCDGRTEAEARKLDEEIFGYIIYAHLMNGLVITIGDFEGIACWMPPGKNMDDWWTILRSGMWRLNFKFGAEGRARYFNEFLPLLNETKARILGPERDQNSWYLVYLGTLPTARGKGYSRKLVEYVTAMADADFLYCYLESSAFENRAIYERFGFTYKDTIHLKRSEEPIPLEIMVREPNPIIPERALRKPAIKADSPKLQVQHVEDMVEQRSMATAAKI</sequence>
<dbReference type="PANTHER" id="PTHR42791">
    <property type="entry name" value="GNAT FAMILY ACETYLTRANSFERASE"/>
    <property type="match status" value="1"/>
</dbReference>
<evidence type="ECO:0000313" key="2">
    <source>
        <dbReference type="EMBL" id="AOW06376.1"/>
    </source>
</evidence>
<dbReference type="Gene3D" id="3.40.630.30">
    <property type="match status" value="1"/>
</dbReference>
<dbReference type="Pfam" id="PF13508">
    <property type="entry name" value="Acetyltransf_7"/>
    <property type="match status" value="1"/>
</dbReference>
<feature type="domain" description="N-acetyltransferase" evidence="1">
    <location>
        <begin position="100"/>
        <end position="244"/>
    </location>
</feature>
<dbReference type="PANTHER" id="PTHR42791:SF1">
    <property type="entry name" value="N-ACETYLTRANSFERASE DOMAIN-CONTAINING PROTEIN"/>
    <property type="match status" value="1"/>
</dbReference>
<name>A0A1H6PYN6_YARLL</name>
<accession>A0A1H6PYN6</accession>
<dbReference type="InterPro" id="IPR052523">
    <property type="entry name" value="Trichothecene_AcTrans"/>
</dbReference>
<dbReference type="eggNOG" id="ENOG502RXZ0">
    <property type="taxonomic scope" value="Eukaryota"/>
</dbReference>